<protein>
    <recommendedName>
        <fullName evidence="4">Hyalin repeat protein</fullName>
    </recommendedName>
</protein>
<evidence type="ECO:0000313" key="2">
    <source>
        <dbReference type="EMBL" id="WNG49829.1"/>
    </source>
</evidence>
<evidence type="ECO:0000256" key="1">
    <source>
        <dbReference type="SAM" id="MobiDB-lite"/>
    </source>
</evidence>
<accession>A0ABY9X3D0</accession>
<keyword evidence="3" id="KW-1185">Reference proteome</keyword>
<evidence type="ECO:0008006" key="4">
    <source>
        <dbReference type="Google" id="ProtNLM"/>
    </source>
</evidence>
<reference evidence="2 3" key="1">
    <citation type="submission" date="2019-08" db="EMBL/GenBank/DDBJ databases">
        <title>Archangium and Cystobacter genomes.</title>
        <authorList>
            <person name="Chen I.-C.K."/>
            <person name="Wielgoss S."/>
        </authorList>
    </citation>
    <scope>NUCLEOTIDE SEQUENCE [LARGE SCALE GENOMIC DNA]</scope>
    <source>
        <strain evidence="2 3">Cbm 6</strain>
    </source>
</reference>
<proteinExistence type="predicted"/>
<feature type="region of interest" description="Disordered" evidence="1">
    <location>
        <begin position="22"/>
        <end position="54"/>
    </location>
</feature>
<evidence type="ECO:0000313" key="3">
    <source>
        <dbReference type="Proteomes" id="UP001611383"/>
    </source>
</evidence>
<gene>
    <name evidence="2" type="ORF">F0U60_41225</name>
</gene>
<name>A0ABY9X3D0_9BACT</name>
<sequence>MGSWRHVVLLCSLSVGCGGPLPEEAIQEGERPQARSPAEEGNEETAAQGTRPELGTARLVKDIFPPLSGPAWYGPYPENLVEFRGKLFFAANFEDGRRELWTSDGTPAGTGPLKQFPPLSGPIFSSSLTQLTPMGTRLFFVVNDETHGSELWVSDGTTGGTRLVKDIAPGQADSGAYNLKAVGSTLLFFRYVSATTTTPARNELWRSDGTDAGTVRVKDLGPDASLIFSQAIVGNTLFFALSDAAHGSELWKSDGTEAGTRLVKDIVPGPDSSNPFSLRAVGQHVFFTAAEASHGTELWRTDGTEAGTTLVADLIPGPDSSFPQLLAPIGGGLYLTTMDTANRSMRLYKLKNDTAGVQVKFVAPLPNSSIDPDTSLTITNSTVANGKLFLALTLQGMGPAPLDTQLWVSDGTNTGTKMLHHPLSLSDEFGSTLYTLDDRVLFSGRDDVNGLEPWVSDGTENGTRLLKDIAPGTASSFPRDFTRVGSKVFFVANDAVHGNELWLLPLVNALDGADTSVQP</sequence>
<dbReference type="InterPro" id="IPR030916">
    <property type="entry name" value="ELWxxDGT_rpt"/>
</dbReference>
<dbReference type="NCBIfam" id="TIGR04534">
    <property type="entry name" value="ELWxxDGT_rpt"/>
    <property type="match status" value="4"/>
</dbReference>
<dbReference type="RefSeq" id="WP_395808198.1">
    <property type="nucleotide sequence ID" value="NZ_CP043494.1"/>
</dbReference>
<dbReference type="Proteomes" id="UP001611383">
    <property type="component" value="Chromosome"/>
</dbReference>
<dbReference type="EMBL" id="CP043494">
    <property type="protein sequence ID" value="WNG49829.1"/>
    <property type="molecule type" value="Genomic_DNA"/>
</dbReference>
<dbReference type="PROSITE" id="PS51257">
    <property type="entry name" value="PROKAR_LIPOPROTEIN"/>
    <property type="match status" value="1"/>
</dbReference>
<organism evidence="2 3">
    <name type="scientific">Archangium minus</name>
    <dbReference type="NCBI Taxonomy" id="83450"/>
    <lineage>
        <taxon>Bacteria</taxon>
        <taxon>Pseudomonadati</taxon>
        <taxon>Myxococcota</taxon>
        <taxon>Myxococcia</taxon>
        <taxon>Myxococcales</taxon>
        <taxon>Cystobacterineae</taxon>
        <taxon>Archangiaceae</taxon>
        <taxon>Archangium</taxon>
    </lineage>
</organism>